<accession>A0ABP9YVS3</accession>
<keyword evidence="3" id="KW-1185">Reference proteome</keyword>
<feature type="region of interest" description="Disordered" evidence="1">
    <location>
        <begin position="148"/>
        <end position="293"/>
    </location>
</feature>
<feature type="compositionally biased region" description="Acidic residues" evidence="1">
    <location>
        <begin position="266"/>
        <end position="282"/>
    </location>
</feature>
<feature type="compositionally biased region" description="Acidic residues" evidence="1">
    <location>
        <begin position="148"/>
        <end position="217"/>
    </location>
</feature>
<sequence>MSQPEKTQGSFETVSDFILIQSNQVKNIQKAIGIYKNEEEAYAAAVLLQMQTVEDSSDNWSKSTLIEKQEQIIELCRSVKEDFTTYEERFNYMSAQCRQLFQGLYDSCYQVLPLFMDNVIPPNSLNESVFKTKVRNFLDAFLTKSDIEEDLGNSDGEDDDEEEDLEEDLEEEEDDIEEEEDDIEEEEEEDDIEEGVEEEEEEGVEEDVEEEEEDECPTSDLAMPELDSSEDELEENTLKRNPSALEEDDEEEEDEDRTLKRNASNLEEDDDEEDELDDEEETATVKRRRVIVS</sequence>
<name>A0ABP9YVS3_9FUNG</name>
<reference evidence="2 3" key="1">
    <citation type="submission" date="2024-04" db="EMBL/GenBank/DDBJ databases">
        <title>genome sequences of Mucor flavus KT1a and Helicostylum pulchrum KT1b strains isolated from the surface of a dry-aged beef.</title>
        <authorList>
            <person name="Toyotome T."/>
            <person name="Hosono M."/>
            <person name="Torimaru M."/>
            <person name="Fukuda K."/>
            <person name="Mikami N."/>
        </authorList>
    </citation>
    <scope>NUCLEOTIDE SEQUENCE [LARGE SCALE GENOMIC DNA]</scope>
    <source>
        <strain evidence="2 3">KT1a</strain>
    </source>
</reference>
<proteinExistence type="predicted"/>
<gene>
    <name evidence="2" type="ORF">MFLAVUS_004392</name>
</gene>
<comment type="caution">
    <text evidence="2">The sequence shown here is derived from an EMBL/GenBank/DDBJ whole genome shotgun (WGS) entry which is preliminary data.</text>
</comment>
<evidence type="ECO:0000313" key="3">
    <source>
        <dbReference type="Proteomes" id="UP001473302"/>
    </source>
</evidence>
<evidence type="ECO:0000256" key="1">
    <source>
        <dbReference type="SAM" id="MobiDB-lite"/>
    </source>
</evidence>
<dbReference type="EMBL" id="BAABUK010000008">
    <property type="protein sequence ID" value="GAA5810963.1"/>
    <property type="molecule type" value="Genomic_DNA"/>
</dbReference>
<feature type="compositionally biased region" description="Acidic residues" evidence="1">
    <location>
        <begin position="245"/>
        <end position="256"/>
    </location>
</feature>
<dbReference type="Proteomes" id="UP001473302">
    <property type="component" value="Unassembled WGS sequence"/>
</dbReference>
<organism evidence="2 3">
    <name type="scientific">Mucor flavus</name>
    <dbReference type="NCBI Taxonomy" id="439312"/>
    <lineage>
        <taxon>Eukaryota</taxon>
        <taxon>Fungi</taxon>
        <taxon>Fungi incertae sedis</taxon>
        <taxon>Mucoromycota</taxon>
        <taxon>Mucoromycotina</taxon>
        <taxon>Mucoromycetes</taxon>
        <taxon>Mucorales</taxon>
        <taxon>Mucorineae</taxon>
        <taxon>Mucoraceae</taxon>
        <taxon>Mucor</taxon>
    </lineage>
</organism>
<protein>
    <submittedName>
        <fullName evidence="2">Uncharacterized protein</fullName>
    </submittedName>
</protein>
<evidence type="ECO:0000313" key="2">
    <source>
        <dbReference type="EMBL" id="GAA5810963.1"/>
    </source>
</evidence>